<organism evidence="1">
    <name type="scientific">Culicoides sonorensis</name>
    <name type="common">Biting midge</name>
    <dbReference type="NCBI Taxonomy" id="179676"/>
    <lineage>
        <taxon>Eukaryota</taxon>
        <taxon>Metazoa</taxon>
        <taxon>Ecdysozoa</taxon>
        <taxon>Arthropoda</taxon>
        <taxon>Hexapoda</taxon>
        <taxon>Insecta</taxon>
        <taxon>Pterygota</taxon>
        <taxon>Neoptera</taxon>
        <taxon>Endopterygota</taxon>
        <taxon>Diptera</taxon>
        <taxon>Nematocera</taxon>
        <taxon>Chironomoidea</taxon>
        <taxon>Ceratopogonidae</taxon>
        <taxon>Ceratopogoninae</taxon>
        <taxon>Culicoides</taxon>
        <taxon>Monoculicoides</taxon>
    </lineage>
</organism>
<name>A0A336M3Y7_CULSO</name>
<dbReference type="VEuPathDB" id="VectorBase:CSON011224"/>
<sequence>MDPLGGLDDVFIDINYAQLLGTDVVVSCEGVTAAPVYAPAVAKLVSATSGLSLHDSQQFSTRIPVEEYPPTPVAAAAFVVEVEVEQVSIVAVEVSPPSTSATSVVVGKASSAVENVPAPPVPIAM</sequence>
<protein>
    <submittedName>
        <fullName evidence="1">CSON011224 protein</fullName>
    </submittedName>
</protein>
<evidence type="ECO:0000313" key="1">
    <source>
        <dbReference type="EMBL" id="SSX24690.1"/>
    </source>
</evidence>
<accession>A0A336M3Y7</accession>
<dbReference type="EMBL" id="UFQT01000481">
    <property type="protein sequence ID" value="SSX24690.1"/>
    <property type="molecule type" value="Genomic_DNA"/>
</dbReference>
<reference evidence="1" key="1">
    <citation type="submission" date="2018-07" db="EMBL/GenBank/DDBJ databases">
        <authorList>
            <person name="Quirk P.G."/>
            <person name="Krulwich T.A."/>
        </authorList>
    </citation>
    <scope>NUCLEOTIDE SEQUENCE</scope>
</reference>
<gene>
    <name evidence="1" type="primary">CSON011224</name>
</gene>
<proteinExistence type="predicted"/>
<dbReference type="AlphaFoldDB" id="A0A336M3Y7"/>